<gene>
    <name evidence="1" type="ORF">PC115_g20337</name>
</gene>
<accession>A0A8T1AUR4</accession>
<evidence type="ECO:0000313" key="2">
    <source>
        <dbReference type="Proteomes" id="UP000774804"/>
    </source>
</evidence>
<comment type="caution">
    <text evidence="1">The sequence shown here is derived from an EMBL/GenBank/DDBJ whole genome shotgun (WGS) entry which is preliminary data.</text>
</comment>
<organism evidence="1 2">
    <name type="scientific">Phytophthora cactorum</name>
    <dbReference type="NCBI Taxonomy" id="29920"/>
    <lineage>
        <taxon>Eukaryota</taxon>
        <taxon>Sar</taxon>
        <taxon>Stramenopiles</taxon>
        <taxon>Oomycota</taxon>
        <taxon>Peronosporomycetes</taxon>
        <taxon>Peronosporales</taxon>
        <taxon>Peronosporaceae</taxon>
        <taxon>Phytophthora</taxon>
    </lineage>
</organism>
<proteinExistence type="predicted"/>
<dbReference type="AlphaFoldDB" id="A0A8T1AUR4"/>
<dbReference type="EMBL" id="RCMI01001269">
    <property type="protein sequence ID" value="KAG2887456.1"/>
    <property type="molecule type" value="Genomic_DNA"/>
</dbReference>
<evidence type="ECO:0000313" key="1">
    <source>
        <dbReference type="EMBL" id="KAG2887456.1"/>
    </source>
</evidence>
<feature type="non-terminal residue" evidence="1">
    <location>
        <position position="1"/>
    </location>
</feature>
<name>A0A8T1AUR4_9STRA</name>
<sequence>EGLLVLVGSLERVASDEVSSEVSVPVVRSEDSAANLAVAWADLTGALEATVVREASAASEELAAVLLALEVPEVLVPKVDLARLKHVRTQVHIPEGVRLHQQNPSVLPAKAAIAPDVLYPETATSLAPDVEQLVCSTTALNIVFQLCIAIFLFHSLVTLSTISAFVTPSNGLIHVASSDSITPNE</sequence>
<protein>
    <submittedName>
        <fullName evidence="1">Uncharacterized protein</fullName>
    </submittedName>
</protein>
<reference evidence="1" key="1">
    <citation type="submission" date="2018-10" db="EMBL/GenBank/DDBJ databases">
        <title>Effector identification in a new, highly contiguous assembly of the strawberry crown rot pathogen Phytophthora cactorum.</title>
        <authorList>
            <person name="Armitage A.D."/>
            <person name="Nellist C.F."/>
            <person name="Bates H."/>
            <person name="Vickerstaff R.J."/>
            <person name="Harrison R.J."/>
        </authorList>
    </citation>
    <scope>NUCLEOTIDE SEQUENCE</scope>
    <source>
        <strain evidence="1">4032</strain>
    </source>
</reference>
<dbReference type="Proteomes" id="UP000774804">
    <property type="component" value="Unassembled WGS sequence"/>
</dbReference>